<accession>U1NGV6</accession>
<evidence type="ECO:0000313" key="1">
    <source>
        <dbReference type="EMBL" id="ERG96350.1"/>
    </source>
</evidence>
<dbReference type="STRING" id="1238425.J07HQW2_02827"/>
<dbReference type="HOGENOM" id="CLU_2327221_0_0_2"/>
<organism evidence="1 2">
    <name type="scientific">Haloquadratum walsbyi J07HQW2</name>
    <dbReference type="NCBI Taxonomy" id="1238425"/>
    <lineage>
        <taxon>Archaea</taxon>
        <taxon>Methanobacteriati</taxon>
        <taxon>Methanobacteriota</taxon>
        <taxon>Stenosarchaea group</taxon>
        <taxon>Halobacteria</taxon>
        <taxon>Halobacteriales</taxon>
        <taxon>Haloferacaceae</taxon>
        <taxon>Haloquadratum</taxon>
    </lineage>
</organism>
<evidence type="ECO:0000313" key="2">
    <source>
        <dbReference type="Proteomes" id="UP000030710"/>
    </source>
</evidence>
<name>U1NGV6_9EURY</name>
<dbReference type="EMBL" id="KE356561">
    <property type="protein sequence ID" value="ERG96350.1"/>
    <property type="molecule type" value="Genomic_DNA"/>
</dbReference>
<gene>
    <name evidence="1" type="ORF">J07HQW2_02827</name>
</gene>
<protein>
    <submittedName>
        <fullName evidence="1">Uncharacterized protein</fullName>
    </submittedName>
</protein>
<dbReference type="Proteomes" id="UP000030710">
    <property type="component" value="Unassembled WGS sequence"/>
</dbReference>
<dbReference type="AlphaFoldDB" id="U1NGV6"/>
<proteinExistence type="predicted"/>
<reference evidence="1 2" key="1">
    <citation type="journal article" date="2013" name="PLoS ONE">
        <title>Assembly-driven community genomics of a hypersaline microbial ecosystem.</title>
        <authorList>
            <person name="Podell S."/>
            <person name="Ugalde J.A."/>
            <person name="Narasingarao P."/>
            <person name="Banfield J.F."/>
            <person name="Heidelberg K.B."/>
            <person name="Allen E.E."/>
        </authorList>
    </citation>
    <scope>NUCLEOTIDE SEQUENCE [LARGE SCALE GENOMIC DNA]</scope>
    <source>
        <strain evidence="2">J07HQW2</strain>
    </source>
</reference>
<sequence length="98" mass="11479">MDKNQYPTVPRQRIKSGPTEQRDMILQLEFSEAIEHTNTQMCYRQKHMRQHKMVSKPELMSVYSVIDCRISPSCISDVQDYLNLSEDNLDNFLSVALI</sequence>